<dbReference type="Gene3D" id="1.10.510.10">
    <property type="entry name" value="Transferase(Phosphotransferase) domain 1"/>
    <property type="match status" value="1"/>
</dbReference>
<dbReference type="Proteomes" id="UP000232323">
    <property type="component" value="Unassembled WGS sequence"/>
</dbReference>
<gene>
    <name evidence="1" type="ORF">CEUSTIGMA_g3641.t1</name>
</gene>
<dbReference type="OrthoDB" id="1560977at2759"/>
<protein>
    <recommendedName>
        <fullName evidence="3">Protein kinase domain-containing protein</fullName>
    </recommendedName>
</protein>
<dbReference type="InterPro" id="IPR011009">
    <property type="entry name" value="Kinase-like_dom_sf"/>
</dbReference>
<accession>A0A250WZD2</accession>
<name>A0A250WZD2_9CHLO</name>
<keyword evidence="2" id="KW-1185">Reference proteome</keyword>
<evidence type="ECO:0000313" key="2">
    <source>
        <dbReference type="Proteomes" id="UP000232323"/>
    </source>
</evidence>
<evidence type="ECO:0000313" key="1">
    <source>
        <dbReference type="EMBL" id="GAX76197.1"/>
    </source>
</evidence>
<dbReference type="EMBL" id="BEGY01000016">
    <property type="protein sequence ID" value="GAX76197.1"/>
    <property type="molecule type" value="Genomic_DNA"/>
</dbReference>
<reference evidence="1 2" key="1">
    <citation type="submission" date="2017-08" db="EMBL/GenBank/DDBJ databases">
        <title>Acidophilic green algal genome provides insights into adaptation to an acidic environment.</title>
        <authorList>
            <person name="Hirooka S."/>
            <person name="Hirose Y."/>
            <person name="Kanesaki Y."/>
            <person name="Higuchi S."/>
            <person name="Fujiwara T."/>
            <person name="Onuma R."/>
            <person name="Era A."/>
            <person name="Ohbayashi R."/>
            <person name="Uzuka A."/>
            <person name="Nozaki H."/>
            <person name="Yoshikawa H."/>
            <person name="Miyagishima S.Y."/>
        </authorList>
    </citation>
    <scope>NUCLEOTIDE SEQUENCE [LARGE SCALE GENOMIC DNA]</scope>
    <source>
        <strain evidence="1 2">NIES-2499</strain>
    </source>
</reference>
<dbReference type="SUPFAM" id="SSF56112">
    <property type="entry name" value="Protein kinase-like (PK-like)"/>
    <property type="match status" value="1"/>
</dbReference>
<sequence>MPACYYTWTLTVLHRHCLPLHCILHPHSLPLQQITVVHLQTRVALLGYLKGNTEAGEPLVRGLVMEMMDMGSLQEVIGGLLIPLESTVAIMLQAAVGLLSLHDKSLIHMDVKAANYGPYLVRAS</sequence>
<dbReference type="AlphaFoldDB" id="A0A250WZD2"/>
<comment type="caution">
    <text evidence="1">The sequence shown here is derived from an EMBL/GenBank/DDBJ whole genome shotgun (WGS) entry which is preliminary data.</text>
</comment>
<proteinExistence type="predicted"/>
<evidence type="ECO:0008006" key="3">
    <source>
        <dbReference type="Google" id="ProtNLM"/>
    </source>
</evidence>
<organism evidence="1 2">
    <name type="scientific">Chlamydomonas eustigma</name>
    <dbReference type="NCBI Taxonomy" id="1157962"/>
    <lineage>
        <taxon>Eukaryota</taxon>
        <taxon>Viridiplantae</taxon>
        <taxon>Chlorophyta</taxon>
        <taxon>core chlorophytes</taxon>
        <taxon>Chlorophyceae</taxon>
        <taxon>CS clade</taxon>
        <taxon>Chlamydomonadales</taxon>
        <taxon>Chlamydomonadaceae</taxon>
        <taxon>Chlamydomonas</taxon>
    </lineage>
</organism>